<comment type="similarity">
    <text evidence="2">Belongs to the prephenate/arogenate dehydrogenase family.</text>
</comment>
<dbReference type="Pfam" id="PF20463">
    <property type="entry name" value="PDH_C"/>
    <property type="match status" value="1"/>
</dbReference>
<dbReference type="InterPro" id="IPR046826">
    <property type="entry name" value="PDH_N"/>
</dbReference>
<dbReference type="Gene3D" id="3.40.50.720">
    <property type="entry name" value="NAD(P)-binding Rossmann-like Domain"/>
    <property type="match status" value="1"/>
</dbReference>
<dbReference type="GO" id="GO:0070403">
    <property type="term" value="F:NAD+ binding"/>
    <property type="evidence" value="ECO:0007669"/>
    <property type="project" value="InterPro"/>
</dbReference>
<evidence type="ECO:0000313" key="12">
    <source>
        <dbReference type="Proteomes" id="UP000242502"/>
    </source>
</evidence>
<dbReference type="EC" id="1.3.1.12" evidence="3"/>
<keyword evidence="7" id="KW-0520">NAD</keyword>
<dbReference type="InterPro" id="IPR003099">
    <property type="entry name" value="Prephen_DH"/>
</dbReference>
<dbReference type="FunFam" id="3.40.50.720:FF:000208">
    <property type="entry name" value="Prephenate dehydrogenase"/>
    <property type="match status" value="1"/>
</dbReference>
<dbReference type="InterPro" id="IPR046825">
    <property type="entry name" value="PDH_C"/>
</dbReference>
<reference evidence="11 12" key="1">
    <citation type="journal article" date="2016" name="Appl. Environ. Microbiol.">
        <title>Lack of Overt Genome Reduction in the Bryostatin-Producing Bryozoan Symbiont "Candidatus Endobugula sertula".</title>
        <authorList>
            <person name="Miller I.J."/>
            <person name="Vanee N."/>
            <person name="Fong S.S."/>
            <person name="Lim-Fong G.E."/>
            <person name="Kwan J.C."/>
        </authorList>
    </citation>
    <scope>NUCLEOTIDE SEQUENCE [LARGE SCALE GENOMIC DNA]</scope>
    <source>
        <strain evidence="11">AB1-4</strain>
    </source>
</reference>
<keyword evidence="6" id="KW-0560">Oxidoreductase</keyword>
<dbReference type="STRING" id="62101.AB835_02735"/>
<keyword evidence="5" id="KW-0028">Amino-acid biosynthesis</keyword>
<evidence type="ECO:0000256" key="3">
    <source>
        <dbReference type="ARBA" id="ARBA00012068"/>
    </source>
</evidence>
<feature type="domain" description="Prephenate/arogenate dehydrogenase" evidence="10">
    <location>
        <begin position="11"/>
        <end position="302"/>
    </location>
</feature>
<evidence type="ECO:0000256" key="2">
    <source>
        <dbReference type="ARBA" id="ARBA00007964"/>
    </source>
</evidence>
<gene>
    <name evidence="11" type="ORF">AB835_02735</name>
</gene>
<organism evidence="11 12">
    <name type="scientific">Candidatus Endobugula sertula</name>
    <name type="common">Bugula neritina bacterial symbiont</name>
    <dbReference type="NCBI Taxonomy" id="62101"/>
    <lineage>
        <taxon>Bacteria</taxon>
        <taxon>Pseudomonadati</taxon>
        <taxon>Pseudomonadota</taxon>
        <taxon>Gammaproteobacteria</taxon>
        <taxon>Cellvibrionales</taxon>
        <taxon>Cellvibrionaceae</taxon>
        <taxon>Candidatus Endobugula</taxon>
    </lineage>
</organism>
<evidence type="ECO:0000256" key="7">
    <source>
        <dbReference type="ARBA" id="ARBA00023027"/>
    </source>
</evidence>
<dbReference type="InterPro" id="IPR050812">
    <property type="entry name" value="Preph/Arog_dehydrog"/>
</dbReference>
<dbReference type="FunFam" id="1.10.3660.10:FF:000003">
    <property type="entry name" value="Prephenate dehydrogenase"/>
    <property type="match status" value="1"/>
</dbReference>
<name>A0A1D2QSV7_9GAMM</name>
<evidence type="ECO:0000256" key="5">
    <source>
        <dbReference type="ARBA" id="ARBA00022605"/>
    </source>
</evidence>
<keyword evidence="4" id="KW-0827">Tyrosine biosynthesis</keyword>
<evidence type="ECO:0000256" key="6">
    <source>
        <dbReference type="ARBA" id="ARBA00023002"/>
    </source>
</evidence>
<comment type="caution">
    <text evidence="11">The sequence shown here is derived from an EMBL/GenBank/DDBJ whole genome shotgun (WGS) entry which is preliminary data.</text>
</comment>
<dbReference type="PANTHER" id="PTHR21363:SF0">
    <property type="entry name" value="PREPHENATE DEHYDROGENASE [NADP(+)]"/>
    <property type="match status" value="1"/>
</dbReference>
<evidence type="ECO:0000256" key="1">
    <source>
        <dbReference type="ARBA" id="ARBA00005067"/>
    </source>
</evidence>
<keyword evidence="8" id="KW-0057">Aromatic amino acid biosynthesis</keyword>
<proteinExistence type="inferred from homology"/>
<dbReference type="SUPFAM" id="SSF51735">
    <property type="entry name" value="NAD(P)-binding Rossmann-fold domains"/>
    <property type="match status" value="1"/>
</dbReference>
<dbReference type="GO" id="GO:0004665">
    <property type="term" value="F:prephenate dehydrogenase (NADP+) activity"/>
    <property type="evidence" value="ECO:0007669"/>
    <property type="project" value="InterPro"/>
</dbReference>
<protein>
    <recommendedName>
        <fullName evidence="3">prephenate dehydrogenase</fullName>
        <ecNumber evidence="3">1.3.1.12</ecNumber>
    </recommendedName>
</protein>
<dbReference type="SUPFAM" id="SSF48179">
    <property type="entry name" value="6-phosphogluconate dehydrogenase C-terminal domain-like"/>
    <property type="match status" value="1"/>
</dbReference>
<dbReference type="PANTHER" id="PTHR21363">
    <property type="entry name" value="PREPHENATE DEHYDROGENASE"/>
    <property type="match status" value="1"/>
</dbReference>
<comment type="catalytic activity">
    <reaction evidence="9">
        <text>prephenate + NAD(+) = 3-(4-hydroxyphenyl)pyruvate + CO2 + NADH</text>
        <dbReference type="Rhea" id="RHEA:13869"/>
        <dbReference type="ChEBI" id="CHEBI:16526"/>
        <dbReference type="ChEBI" id="CHEBI:29934"/>
        <dbReference type="ChEBI" id="CHEBI:36242"/>
        <dbReference type="ChEBI" id="CHEBI:57540"/>
        <dbReference type="ChEBI" id="CHEBI:57945"/>
        <dbReference type="EC" id="1.3.1.12"/>
    </reaction>
</comment>
<accession>A0A1D2QSV7</accession>
<evidence type="ECO:0000313" key="11">
    <source>
        <dbReference type="EMBL" id="ODS24659.1"/>
    </source>
</evidence>
<comment type="pathway">
    <text evidence="1">Amino-acid biosynthesis; L-tyrosine biosynthesis; (4-hydroxyphenyl)pyruvate from prephenate (NAD(+) route): step 1/1.</text>
</comment>
<evidence type="ECO:0000256" key="8">
    <source>
        <dbReference type="ARBA" id="ARBA00023141"/>
    </source>
</evidence>
<dbReference type="Proteomes" id="UP000242502">
    <property type="component" value="Unassembled WGS sequence"/>
</dbReference>
<dbReference type="GO" id="GO:0008977">
    <property type="term" value="F:prephenate dehydrogenase (NAD+) activity"/>
    <property type="evidence" value="ECO:0007669"/>
    <property type="project" value="UniProtKB-EC"/>
</dbReference>
<dbReference type="EMBL" id="MDLC01000006">
    <property type="protein sequence ID" value="ODS24659.1"/>
    <property type="molecule type" value="Genomic_DNA"/>
</dbReference>
<dbReference type="PROSITE" id="PS51176">
    <property type="entry name" value="PDH_ADH"/>
    <property type="match status" value="1"/>
</dbReference>
<dbReference type="AlphaFoldDB" id="A0A1D2QSV7"/>
<dbReference type="Gene3D" id="1.10.3660.10">
    <property type="entry name" value="6-phosphogluconate dehydrogenase C-terminal like domain"/>
    <property type="match status" value="1"/>
</dbReference>
<dbReference type="GO" id="GO:0006571">
    <property type="term" value="P:tyrosine biosynthetic process"/>
    <property type="evidence" value="ECO:0007669"/>
    <property type="project" value="UniProtKB-KW"/>
</dbReference>
<dbReference type="Pfam" id="PF02153">
    <property type="entry name" value="PDH_N"/>
    <property type="match status" value="1"/>
</dbReference>
<evidence type="ECO:0000256" key="9">
    <source>
        <dbReference type="ARBA" id="ARBA00049260"/>
    </source>
</evidence>
<sequence length="306" mass="33128">MTILSKDASINKLIVIGLGLIGGSLAAALREVGICKEVIGVVRKQETIDVALTNGIVDRAVLSLKDIADELSEGDIIFIAVPVLSIKSILEDIHGCVDPAVTITDGASVKGSIVDAVASIYGKVPEQFVPGHPIAGSEKSGITAADATLYANHRVILTPLADTGYSHIARITAMWEAVQAEVLIMPVKEHDKVLAATSHLPHAIAYSLLYTLANDSKNENIFRYAAGGFRDFTRIASSDPRMWHDIMRANSHEVLKAIDLFQTNLNQLRQAIEEDNGDYLLDMFTRSKIARDHFTALMNKTTPTNS</sequence>
<evidence type="ECO:0000256" key="4">
    <source>
        <dbReference type="ARBA" id="ARBA00022498"/>
    </source>
</evidence>
<evidence type="ECO:0000259" key="10">
    <source>
        <dbReference type="PROSITE" id="PS51176"/>
    </source>
</evidence>
<dbReference type="InterPro" id="IPR008927">
    <property type="entry name" value="6-PGluconate_DH-like_C_sf"/>
</dbReference>
<dbReference type="InterPro" id="IPR036291">
    <property type="entry name" value="NAD(P)-bd_dom_sf"/>
</dbReference>